<dbReference type="GO" id="GO:0004527">
    <property type="term" value="F:exonuclease activity"/>
    <property type="evidence" value="ECO:0007669"/>
    <property type="project" value="UniProtKB-KW"/>
</dbReference>
<evidence type="ECO:0000259" key="16">
    <source>
        <dbReference type="PROSITE" id="PS51198"/>
    </source>
</evidence>
<keyword evidence="6 15" id="KW-0347">Helicase</keyword>
<evidence type="ECO:0000313" key="19">
    <source>
        <dbReference type="Proteomes" id="UP000738826"/>
    </source>
</evidence>
<keyword evidence="10" id="KW-0234">DNA repair</keyword>
<comment type="caution">
    <text evidence="18">The sequence shown here is derived from an EMBL/GenBank/DDBJ whole genome shotgun (WGS) entry which is preliminary data.</text>
</comment>
<keyword evidence="7" id="KW-0269">Exonuclease</keyword>
<dbReference type="InterPro" id="IPR000212">
    <property type="entry name" value="DNA_helicase_UvrD/REP"/>
</dbReference>
<keyword evidence="11" id="KW-0413">Isomerase</keyword>
<evidence type="ECO:0000256" key="1">
    <source>
        <dbReference type="ARBA" id="ARBA00009922"/>
    </source>
</evidence>
<feature type="domain" description="UvrD-like helicase ATP-binding" evidence="16">
    <location>
        <begin position="1"/>
        <end position="280"/>
    </location>
</feature>
<evidence type="ECO:0000256" key="12">
    <source>
        <dbReference type="ARBA" id="ARBA00034617"/>
    </source>
</evidence>
<dbReference type="GO" id="GO:0000725">
    <property type="term" value="P:recombinational repair"/>
    <property type="evidence" value="ECO:0007669"/>
    <property type="project" value="TreeGrafter"/>
</dbReference>
<dbReference type="SUPFAM" id="SSF52980">
    <property type="entry name" value="Restriction endonuclease-like"/>
    <property type="match status" value="1"/>
</dbReference>
<dbReference type="InterPro" id="IPR014016">
    <property type="entry name" value="UvrD-like_ATP-bd"/>
</dbReference>
<reference evidence="18" key="1">
    <citation type="submission" date="2019-11" db="EMBL/GenBank/DDBJ databases">
        <title>Lipid analysis of CO2-rich subsurface aquifers suggests an autotrophy-based deep biosphere with lysolipids enriched in CPR bacteria.</title>
        <authorList>
            <person name="Probst A.J."/>
            <person name="Elling F.J."/>
            <person name="Castelle C.J."/>
            <person name="Zhu Q."/>
            <person name="Elvert M."/>
            <person name="Birarda G."/>
            <person name="Holman H.-Y."/>
            <person name="Lane K.R."/>
            <person name="Ladd B."/>
            <person name="Ryan M.C."/>
            <person name="Woyke T."/>
            <person name="Hinrichs K.-U."/>
            <person name="Banfield J.F."/>
        </authorList>
    </citation>
    <scope>NUCLEOTIDE SEQUENCE</scope>
    <source>
        <strain evidence="17">CG_2015-01_33_1645</strain>
        <strain evidence="18">CG_2015-04_33_537</strain>
    </source>
</reference>
<dbReference type="Gene3D" id="1.10.486.10">
    <property type="entry name" value="PCRA, domain 4"/>
    <property type="match status" value="1"/>
</dbReference>
<dbReference type="PANTHER" id="PTHR11070">
    <property type="entry name" value="UVRD / RECB / PCRA DNA HELICASE FAMILY MEMBER"/>
    <property type="match status" value="1"/>
</dbReference>
<dbReference type="AlphaFoldDB" id="A0A8J7Z4N2"/>
<keyword evidence="4" id="KW-0227">DNA damage</keyword>
<evidence type="ECO:0000256" key="3">
    <source>
        <dbReference type="ARBA" id="ARBA00022741"/>
    </source>
</evidence>
<gene>
    <name evidence="18" type="ORF">GW779_06015</name>
    <name evidence="17" type="ORF">GW910_02130</name>
</gene>
<dbReference type="EMBL" id="JAACQH010000133">
    <property type="protein sequence ID" value="NCS91935.1"/>
    <property type="molecule type" value="Genomic_DNA"/>
</dbReference>
<evidence type="ECO:0000313" key="17">
    <source>
        <dbReference type="EMBL" id="NCN64861.1"/>
    </source>
</evidence>
<sequence>MSLNTEKQKIIEREGNVLVTANPGTGKTLLLAHKYANLIKKGINPGQILCLTFTEKARKEMENRIIKVTREQDISLDISKLNVSTFHSYSLDNIDENEILDSNLLRYTILRYIKNEQVMNYSDEYLIETIVPKTENLIQYLKSFGITPDKVDIAEVKNFLEEGKDYTKEDIAKFAEHFLDIFRAYEQIKDKKGVDYTDLLLKFMALKNHRLFDYVLVDELQDVNMMEADIAIKSLKPDGNFFAVGDKKQAIFGFQGGSILNFRKFKNSDKFVLCENFRSTNEILYYARAYFVSKTRDLTHREELNDLCSAEGKTGPKPVIYEVSRDKIYPAACELARNLDGRTAIIARTNHQVMSIAKELDTRGINFSSTFFSASNDARTHIINFLKGILSSDVQDVRAAMFTPFFPCTMQDAFNMSSVKCLEEIYEKIPAFKELRERVKTVEDVNRHFREKIIPVCVIYGNDYLSAGITMYKAYQEANSVLDDKDMKSLMSYMQSADLLSQGPDAEKGIVLTTVHKAKGKEFDNVIYIPSKTKNNENFQDSVVKGILKSKEINVEEELEEEILRINFVAFTRAKNRLFILADKINDYLNDYAERGNIDVDKTISSDLNESRKRAFNLFVSGKFDEAKALLYSEDNWINDFVKNYFESLNSVSFSSLPRNAYDYFVKEIIKLNDVSLATQLGSEVHEAARRILLGEKEYSVSEDAKPCVENVLKLIDKIKADYPDSVKPELKLDIPLYSLGFDSSLKFKCSIDAVFKKGDKYMIVDWKTNRDKEKGSDYRQQLEIYKRVFAIRENIPPDNVKVAIGYVGLRDAINTGQISCEIDTKQPVSTAFNTFSKRINLILSWSRSPEEFFKAFIAEEKNMNDTKKNTNYILWKSVAEEYHKGGK</sequence>
<evidence type="ECO:0000313" key="18">
    <source>
        <dbReference type="EMBL" id="NCS91935.1"/>
    </source>
</evidence>
<dbReference type="InterPro" id="IPR014017">
    <property type="entry name" value="DNA_helicase_UvrD-like_C"/>
</dbReference>
<evidence type="ECO:0000256" key="10">
    <source>
        <dbReference type="ARBA" id="ARBA00023204"/>
    </source>
</evidence>
<dbReference type="Gene3D" id="3.40.50.300">
    <property type="entry name" value="P-loop containing nucleotide triphosphate hydrolases"/>
    <property type="match status" value="2"/>
</dbReference>
<dbReference type="CDD" id="cd17932">
    <property type="entry name" value="DEXQc_UvrD"/>
    <property type="match status" value="1"/>
</dbReference>
<dbReference type="InterPro" id="IPR027417">
    <property type="entry name" value="P-loop_NTPase"/>
</dbReference>
<dbReference type="PANTHER" id="PTHR11070:SF2">
    <property type="entry name" value="ATP-DEPENDENT DNA HELICASE SRS2"/>
    <property type="match status" value="1"/>
</dbReference>
<dbReference type="EC" id="5.6.2.4" evidence="13"/>
<keyword evidence="2" id="KW-0540">Nuclease</keyword>
<comment type="similarity">
    <text evidence="1">Belongs to the helicase family. UvrD subfamily.</text>
</comment>
<keyword evidence="9" id="KW-0238">DNA-binding</keyword>
<dbReference type="EMBL" id="JAACVF010000052">
    <property type="protein sequence ID" value="NCN64861.1"/>
    <property type="molecule type" value="Genomic_DNA"/>
</dbReference>
<evidence type="ECO:0000256" key="7">
    <source>
        <dbReference type="ARBA" id="ARBA00022839"/>
    </source>
</evidence>
<dbReference type="InterPro" id="IPR011335">
    <property type="entry name" value="Restrct_endonuc-II-like"/>
</dbReference>
<dbReference type="InterPro" id="IPR013986">
    <property type="entry name" value="DExx_box_DNA_helicase_dom_sf"/>
</dbReference>
<dbReference type="Pfam" id="PF00580">
    <property type="entry name" value="UvrD-helicase"/>
    <property type="match status" value="1"/>
</dbReference>
<accession>A0A8J7Z4N2</accession>
<dbReference type="Gene3D" id="3.90.320.10">
    <property type="match status" value="1"/>
</dbReference>
<keyword evidence="5 15" id="KW-0378">Hydrolase</keyword>
<evidence type="ECO:0000256" key="13">
    <source>
        <dbReference type="ARBA" id="ARBA00034808"/>
    </source>
</evidence>
<keyword evidence="3 15" id="KW-0547">Nucleotide-binding</keyword>
<keyword evidence="8 15" id="KW-0067">ATP-binding</keyword>
<dbReference type="GO" id="GO:0003677">
    <property type="term" value="F:DNA binding"/>
    <property type="evidence" value="ECO:0007669"/>
    <property type="project" value="UniProtKB-KW"/>
</dbReference>
<comment type="catalytic activity">
    <reaction evidence="14">
        <text>ATP + H2O = ADP + phosphate + H(+)</text>
        <dbReference type="Rhea" id="RHEA:13065"/>
        <dbReference type="ChEBI" id="CHEBI:15377"/>
        <dbReference type="ChEBI" id="CHEBI:15378"/>
        <dbReference type="ChEBI" id="CHEBI:30616"/>
        <dbReference type="ChEBI" id="CHEBI:43474"/>
        <dbReference type="ChEBI" id="CHEBI:456216"/>
        <dbReference type="EC" id="5.6.2.4"/>
    </reaction>
</comment>
<dbReference type="Gene3D" id="1.10.10.160">
    <property type="match status" value="1"/>
</dbReference>
<dbReference type="SUPFAM" id="SSF52540">
    <property type="entry name" value="P-loop containing nucleoside triphosphate hydrolases"/>
    <property type="match status" value="1"/>
</dbReference>
<evidence type="ECO:0000256" key="15">
    <source>
        <dbReference type="PROSITE-ProRule" id="PRU00560"/>
    </source>
</evidence>
<dbReference type="PROSITE" id="PS51198">
    <property type="entry name" value="UVRD_HELICASE_ATP_BIND"/>
    <property type="match status" value="1"/>
</dbReference>
<feature type="binding site" evidence="15">
    <location>
        <begin position="21"/>
        <end position="28"/>
    </location>
    <ligand>
        <name>ATP</name>
        <dbReference type="ChEBI" id="CHEBI:30616"/>
    </ligand>
</feature>
<evidence type="ECO:0000256" key="11">
    <source>
        <dbReference type="ARBA" id="ARBA00023235"/>
    </source>
</evidence>
<proteinExistence type="inferred from homology"/>
<dbReference type="InterPro" id="IPR038726">
    <property type="entry name" value="PDDEXK_AddAB-type"/>
</dbReference>
<name>A0A8J7Z4N2_9ARCH</name>
<organism evidence="18 19">
    <name type="scientific">Candidatus Altarchaeum hamiconexum</name>
    <dbReference type="NCBI Taxonomy" id="1803513"/>
    <lineage>
        <taxon>Archaea</taxon>
        <taxon>Candidatus Altarchaeota</taxon>
        <taxon>Candidatus Altiarchaeia</taxon>
        <taxon>Candidatus Altarchaeales</taxon>
        <taxon>Candidatus Altarchaeaceae</taxon>
        <taxon>Candidatus Altarchaeum</taxon>
    </lineage>
</organism>
<evidence type="ECO:0000256" key="4">
    <source>
        <dbReference type="ARBA" id="ARBA00022763"/>
    </source>
</evidence>
<dbReference type="GO" id="GO:0005524">
    <property type="term" value="F:ATP binding"/>
    <property type="evidence" value="ECO:0007669"/>
    <property type="project" value="UniProtKB-UniRule"/>
</dbReference>
<protein>
    <recommendedName>
        <fullName evidence="13">DNA 3'-5' helicase</fullName>
        <ecNumber evidence="13">5.6.2.4</ecNumber>
    </recommendedName>
</protein>
<dbReference type="Proteomes" id="UP000738826">
    <property type="component" value="Unassembled WGS sequence"/>
</dbReference>
<dbReference type="GO" id="GO:0043138">
    <property type="term" value="F:3'-5' DNA helicase activity"/>
    <property type="evidence" value="ECO:0007669"/>
    <property type="project" value="UniProtKB-EC"/>
</dbReference>
<evidence type="ECO:0000256" key="2">
    <source>
        <dbReference type="ARBA" id="ARBA00022722"/>
    </source>
</evidence>
<dbReference type="InterPro" id="IPR011604">
    <property type="entry name" value="PDDEXK-like_dom_sf"/>
</dbReference>
<dbReference type="Pfam" id="PF12705">
    <property type="entry name" value="PDDEXK_1"/>
    <property type="match status" value="1"/>
</dbReference>
<evidence type="ECO:0000256" key="9">
    <source>
        <dbReference type="ARBA" id="ARBA00023125"/>
    </source>
</evidence>
<dbReference type="Pfam" id="PF13361">
    <property type="entry name" value="UvrD_C"/>
    <property type="match status" value="1"/>
</dbReference>
<evidence type="ECO:0000256" key="5">
    <source>
        <dbReference type="ARBA" id="ARBA00022801"/>
    </source>
</evidence>
<evidence type="ECO:0000256" key="14">
    <source>
        <dbReference type="ARBA" id="ARBA00048988"/>
    </source>
</evidence>
<comment type="catalytic activity">
    <reaction evidence="12">
        <text>Couples ATP hydrolysis with the unwinding of duplex DNA by translocating in the 3'-5' direction.</text>
        <dbReference type="EC" id="5.6.2.4"/>
    </reaction>
</comment>
<evidence type="ECO:0000256" key="8">
    <source>
        <dbReference type="ARBA" id="ARBA00022840"/>
    </source>
</evidence>
<evidence type="ECO:0000256" key="6">
    <source>
        <dbReference type="ARBA" id="ARBA00022806"/>
    </source>
</evidence>
<dbReference type="Proteomes" id="UP000768163">
    <property type="component" value="Unassembled WGS sequence"/>
</dbReference>